<dbReference type="PROSITE" id="PS51257">
    <property type="entry name" value="PROKAR_LIPOPROTEIN"/>
    <property type="match status" value="1"/>
</dbReference>
<protein>
    <submittedName>
        <fullName evidence="2">Uncharacterized protein</fullName>
    </submittedName>
</protein>
<feature type="transmembrane region" description="Helical" evidence="1">
    <location>
        <begin position="52"/>
        <end position="72"/>
    </location>
</feature>
<reference evidence="2" key="1">
    <citation type="journal article" date="2020" name="Nature">
        <title>Giant virus diversity and host interactions through global metagenomics.</title>
        <authorList>
            <person name="Schulz F."/>
            <person name="Roux S."/>
            <person name="Paez-Espino D."/>
            <person name="Jungbluth S."/>
            <person name="Walsh D.A."/>
            <person name="Denef V.J."/>
            <person name="McMahon K.D."/>
            <person name="Konstantinidis K.T."/>
            <person name="Eloe-Fadrosh E.A."/>
            <person name="Kyrpides N.C."/>
            <person name="Woyke T."/>
        </authorList>
    </citation>
    <scope>NUCLEOTIDE SEQUENCE</scope>
    <source>
        <strain evidence="2">GVMAG-M-3300023184-71</strain>
    </source>
</reference>
<dbReference type="EMBL" id="MN740157">
    <property type="protein sequence ID" value="QHT90730.1"/>
    <property type="molecule type" value="Genomic_DNA"/>
</dbReference>
<keyword evidence="1" id="KW-0812">Transmembrane</keyword>
<organism evidence="2">
    <name type="scientific">viral metagenome</name>
    <dbReference type="NCBI Taxonomy" id="1070528"/>
    <lineage>
        <taxon>unclassified sequences</taxon>
        <taxon>metagenomes</taxon>
        <taxon>organismal metagenomes</taxon>
    </lineage>
</organism>
<dbReference type="AlphaFoldDB" id="A0A6C0IDN8"/>
<evidence type="ECO:0000313" key="2">
    <source>
        <dbReference type="EMBL" id="QHT90730.1"/>
    </source>
</evidence>
<proteinExistence type="predicted"/>
<feature type="transmembrane region" description="Helical" evidence="1">
    <location>
        <begin position="92"/>
        <end position="120"/>
    </location>
</feature>
<accession>A0A6C0IDN8</accession>
<sequence>MYKCTCGDGTVHSGVSDCEQCSSLCTTSSSYGCVIESDTTTVKTMVGVSSGVFISLLLVSLVLWIALIWFSIHVMRKCHGNPSWLNPTVITLLVLFFLLGWIPGLGILFFITLLILLIVYNNQCVSKRK</sequence>
<keyword evidence="1" id="KW-0472">Membrane</keyword>
<evidence type="ECO:0000256" key="1">
    <source>
        <dbReference type="SAM" id="Phobius"/>
    </source>
</evidence>
<name>A0A6C0IDN8_9ZZZZ</name>
<keyword evidence="1" id="KW-1133">Transmembrane helix</keyword>